<evidence type="ECO:0000313" key="2">
    <source>
        <dbReference type="Proteomes" id="UP000011682"/>
    </source>
</evidence>
<sequence>MPHLFENAEEWARHFEEPGREAWQKPDEVVKAPGLAEDAKVADVGYRSRWT</sequence>
<accession>S9P7L2</accession>
<protein>
    <submittedName>
        <fullName evidence="1">Uncharacterized protein</fullName>
    </submittedName>
</protein>
<proteinExistence type="predicted"/>
<dbReference type="AlphaFoldDB" id="S9P7L2"/>
<name>S9P7L2_CYSF2</name>
<gene>
    <name evidence="1" type="ORF">D187_004239</name>
</gene>
<comment type="caution">
    <text evidence="1">The sequence shown here is derived from an EMBL/GenBank/DDBJ whole genome shotgun (WGS) entry which is preliminary data.</text>
</comment>
<dbReference type="Proteomes" id="UP000011682">
    <property type="component" value="Unassembled WGS sequence"/>
</dbReference>
<keyword evidence="2" id="KW-1185">Reference proteome</keyword>
<organism evidence="1 2">
    <name type="scientific">Cystobacter fuscus (strain ATCC 25194 / DSM 2262 / NBRC 100088 / M29)</name>
    <dbReference type="NCBI Taxonomy" id="1242864"/>
    <lineage>
        <taxon>Bacteria</taxon>
        <taxon>Pseudomonadati</taxon>
        <taxon>Myxococcota</taxon>
        <taxon>Myxococcia</taxon>
        <taxon>Myxococcales</taxon>
        <taxon>Cystobacterineae</taxon>
        <taxon>Archangiaceae</taxon>
        <taxon>Cystobacter</taxon>
    </lineage>
</organism>
<dbReference type="RefSeq" id="WP_002624245.1">
    <property type="nucleotide sequence ID" value="NZ_ANAH02000026.1"/>
</dbReference>
<dbReference type="EMBL" id="ANAH02000026">
    <property type="protein sequence ID" value="EPX58202.1"/>
    <property type="molecule type" value="Genomic_DNA"/>
</dbReference>
<reference evidence="1" key="1">
    <citation type="submission" date="2013-05" db="EMBL/GenBank/DDBJ databases">
        <title>Genome assembly of Cystobacter fuscus DSM 2262.</title>
        <authorList>
            <person name="Sharma G."/>
            <person name="Khatri I."/>
            <person name="Kaur C."/>
            <person name="Mayilraj S."/>
            <person name="Subramanian S."/>
        </authorList>
    </citation>
    <scope>NUCLEOTIDE SEQUENCE [LARGE SCALE GENOMIC DNA]</scope>
    <source>
        <strain evidence="1">DSM 2262</strain>
    </source>
</reference>
<evidence type="ECO:0000313" key="1">
    <source>
        <dbReference type="EMBL" id="EPX58202.1"/>
    </source>
</evidence>